<protein>
    <submittedName>
        <fullName evidence="1">Uncharacterized protein</fullName>
    </submittedName>
</protein>
<gene>
    <name evidence="1" type="ORF">FOYG_10402</name>
</gene>
<name>W9I4L8_FUSOX</name>
<dbReference type="EMBL" id="JH717844">
    <property type="protein sequence ID" value="EWY89582.1"/>
    <property type="molecule type" value="Genomic_DNA"/>
</dbReference>
<dbReference type="Proteomes" id="UP000030753">
    <property type="component" value="Unassembled WGS sequence"/>
</dbReference>
<accession>W9I4L8</accession>
<dbReference type="HOGENOM" id="CLU_3224622_0_0_1"/>
<sequence length="44" mass="4752">MAKSCTPPSNTKSVEATIIVDPLVDNNGPKQHANKVRRCPCVCE</sequence>
<organism evidence="1 2">
    <name type="scientific">Fusarium oxysporum NRRL 32931</name>
    <dbReference type="NCBI Taxonomy" id="660029"/>
    <lineage>
        <taxon>Eukaryota</taxon>
        <taxon>Fungi</taxon>
        <taxon>Dikarya</taxon>
        <taxon>Ascomycota</taxon>
        <taxon>Pezizomycotina</taxon>
        <taxon>Sordariomycetes</taxon>
        <taxon>Hypocreomycetidae</taxon>
        <taxon>Hypocreales</taxon>
        <taxon>Nectriaceae</taxon>
        <taxon>Fusarium</taxon>
        <taxon>Fusarium oxysporum species complex</taxon>
    </lineage>
</organism>
<evidence type="ECO:0000313" key="2">
    <source>
        <dbReference type="Proteomes" id="UP000030753"/>
    </source>
</evidence>
<proteinExistence type="predicted"/>
<reference evidence="1 2" key="1">
    <citation type="submission" date="2011-06" db="EMBL/GenBank/DDBJ databases">
        <title>The Genome Sequence of Fusarium oxysporum FOSC 3-a.</title>
        <authorList>
            <consortium name="The Broad Institute Genome Sequencing Platform"/>
            <person name="Ma L.-J."/>
            <person name="Gale L.R."/>
            <person name="Schwartz D.C."/>
            <person name="Zhou S."/>
            <person name="Corby-Kistler H."/>
            <person name="Young S.K."/>
            <person name="Zeng Q."/>
            <person name="Gargeya S."/>
            <person name="Fitzgerald M."/>
            <person name="Haas B."/>
            <person name="Abouelleil A."/>
            <person name="Alvarado L."/>
            <person name="Arachchi H.M."/>
            <person name="Berlin A."/>
            <person name="Brown A."/>
            <person name="Chapman S.B."/>
            <person name="Chen Z."/>
            <person name="Dunbar C."/>
            <person name="Freedman E."/>
            <person name="Gearin G."/>
            <person name="Gellesch M."/>
            <person name="Goldberg J."/>
            <person name="Griggs A."/>
            <person name="Gujja S."/>
            <person name="Heiman D."/>
            <person name="Howarth C."/>
            <person name="Larson L."/>
            <person name="Lui A."/>
            <person name="MacDonald P.J.P."/>
            <person name="Mehta T."/>
            <person name="Montmayeur A."/>
            <person name="Murphy C."/>
            <person name="Neiman D."/>
            <person name="Pearson M."/>
            <person name="Priest M."/>
            <person name="Roberts A."/>
            <person name="Saif S."/>
            <person name="Shea T."/>
            <person name="Shenoy N."/>
            <person name="Sisk P."/>
            <person name="Stolte C."/>
            <person name="Sykes S."/>
            <person name="Wortman J."/>
            <person name="Nusbaum C."/>
            <person name="Birren B."/>
        </authorList>
    </citation>
    <scope>NUCLEOTIDE SEQUENCE [LARGE SCALE GENOMIC DNA]</scope>
    <source>
        <strain evidence="2">FOSC 3-a</strain>
    </source>
</reference>
<evidence type="ECO:0000313" key="1">
    <source>
        <dbReference type="EMBL" id="EWY89582.1"/>
    </source>
</evidence>
<dbReference type="AlphaFoldDB" id="W9I4L8"/>